<dbReference type="PROSITE" id="PS51782">
    <property type="entry name" value="LYSM"/>
    <property type="match status" value="1"/>
</dbReference>
<dbReference type="AlphaFoldDB" id="A0A0C1H7G9"/>
<evidence type="ECO:0000256" key="2">
    <source>
        <dbReference type="SAM" id="SignalP"/>
    </source>
</evidence>
<keyword evidence="2" id="KW-0732">Signal</keyword>
<dbReference type="CDD" id="cd00118">
    <property type="entry name" value="LysM"/>
    <property type="match status" value="1"/>
</dbReference>
<comment type="caution">
    <text evidence="4">The sequence shown here is derived from an EMBL/GenBank/DDBJ whole genome shotgun (WGS) entry which is preliminary data.</text>
</comment>
<dbReference type="InterPro" id="IPR036779">
    <property type="entry name" value="LysM_dom_sf"/>
</dbReference>
<dbReference type="Pfam" id="PF01476">
    <property type="entry name" value="LysM"/>
    <property type="match status" value="1"/>
</dbReference>
<evidence type="ECO:0000313" key="4">
    <source>
        <dbReference type="EMBL" id="KIC70863.1"/>
    </source>
</evidence>
<feature type="signal peptide" evidence="2">
    <location>
        <begin position="1"/>
        <end position="22"/>
    </location>
</feature>
<dbReference type="SUPFAM" id="SSF57997">
    <property type="entry name" value="Tropomyosin"/>
    <property type="match status" value="1"/>
</dbReference>
<dbReference type="Gene3D" id="3.10.350.10">
    <property type="entry name" value="LysM domain"/>
    <property type="match status" value="1"/>
</dbReference>
<dbReference type="Gene3D" id="1.10.287.1490">
    <property type="match status" value="1"/>
</dbReference>
<dbReference type="Proteomes" id="UP000031465">
    <property type="component" value="Unassembled WGS sequence"/>
</dbReference>
<dbReference type="PATRIC" id="fig|362787.3.peg.1930"/>
<dbReference type="SMART" id="SM00257">
    <property type="entry name" value="LysM"/>
    <property type="match status" value="1"/>
</dbReference>
<feature type="coiled-coil region" evidence="1">
    <location>
        <begin position="55"/>
        <end position="146"/>
    </location>
</feature>
<feature type="chain" id="PRO_5002146468" description="LysM domain-containing protein" evidence="2">
    <location>
        <begin position="23"/>
        <end position="239"/>
    </location>
</feature>
<reference evidence="4 5" key="1">
    <citation type="journal article" date="2014" name="Mol. Biol. Evol.">
        <title>Massive expansion of Ubiquitination-related gene families within the Chlamydiae.</title>
        <authorList>
            <person name="Domman D."/>
            <person name="Collingro A."/>
            <person name="Lagkouvardos I."/>
            <person name="Gehre L."/>
            <person name="Weinmaier T."/>
            <person name="Rattei T."/>
            <person name="Subtil A."/>
            <person name="Horn M."/>
        </authorList>
    </citation>
    <scope>NUCLEOTIDE SEQUENCE [LARGE SCALE GENOMIC DNA]</scope>
    <source>
        <strain evidence="4 5">EI2</strain>
    </source>
</reference>
<dbReference type="InterPro" id="IPR018392">
    <property type="entry name" value="LysM"/>
</dbReference>
<organism evidence="4 5">
    <name type="scientific">Candidatus Protochlamydia amoebophila</name>
    <dbReference type="NCBI Taxonomy" id="362787"/>
    <lineage>
        <taxon>Bacteria</taxon>
        <taxon>Pseudomonadati</taxon>
        <taxon>Chlamydiota</taxon>
        <taxon>Chlamydiia</taxon>
        <taxon>Parachlamydiales</taxon>
        <taxon>Parachlamydiaceae</taxon>
        <taxon>Candidatus Protochlamydia</taxon>
    </lineage>
</organism>
<proteinExistence type="predicted"/>
<dbReference type="SUPFAM" id="SSF54106">
    <property type="entry name" value="LysM domain"/>
    <property type="match status" value="1"/>
</dbReference>
<evidence type="ECO:0000313" key="5">
    <source>
        <dbReference type="Proteomes" id="UP000031465"/>
    </source>
</evidence>
<keyword evidence="1" id="KW-0175">Coiled coil</keyword>
<dbReference type="EMBL" id="JSAN01000133">
    <property type="protein sequence ID" value="KIC70863.1"/>
    <property type="molecule type" value="Genomic_DNA"/>
</dbReference>
<evidence type="ECO:0000259" key="3">
    <source>
        <dbReference type="PROSITE" id="PS51782"/>
    </source>
</evidence>
<protein>
    <recommendedName>
        <fullName evidence="3">LysM domain-containing protein</fullName>
    </recommendedName>
</protein>
<gene>
    <name evidence="4" type="ORF">DB44_FL00230</name>
</gene>
<evidence type="ECO:0000256" key="1">
    <source>
        <dbReference type="SAM" id="Coils"/>
    </source>
</evidence>
<feature type="domain" description="LysM" evidence="3">
    <location>
        <begin position="195"/>
        <end position="238"/>
    </location>
</feature>
<name>A0A0C1H7G9_9BACT</name>
<accession>A0A0C1H7G9</accession>
<sequence length="239" mass="27139">MNVKFSFLMGTLIMFPLLNCMSATYPNYSAHSNLPNQQSTRPVIDNNTIRFKNSLADLKHELSNHEAEIRIFENKLHNQESSLDQIRQQIVDDLEGQREYTRAMSINLEGKIDTLDKAVNSLMNDLRQLKNHANDSVNVLAQYKQKLVDVEKILEVQDQHISSLEAALHSLIDVWQARETATQEIANKQAINSSKTYKVQPGDSLEKIAKANKTTVKILRECNQLTSDLIVVGQLLKLP</sequence>